<evidence type="ECO:0000313" key="2">
    <source>
        <dbReference type="Proteomes" id="UP000799754"/>
    </source>
</evidence>
<proteinExistence type="predicted"/>
<reference evidence="1" key="1">
    <citation type="journal article" date="2020" name="Stud. Mycol.">
        <title>101 Dothideomycetes genomes: a test case for predicting lifestyles and emergence of pathogens.</title>
        <authorList>
            <person name="Haridas S."/>
            <person name="Albert R."/>
            <person name="Binder M."/>
            <person name="Bloem J."/>
            <person name="Labutti K."/>
            <person name="Salamov A."/>
            <person name="Andreopoulos B."/>
            <person name="Baker S."/>
            <person name="Barry K."/>
            <person name="Bills G."/>
            <person name="Bluhm B."/>
            <person name="Cannon C."/>
            <person name="Castanera R."/>
            <person name="Culley D."/>
            <person name="Daum C."/>
            <person name="Ezra D."/>
            <person name="Gonzalez J."/>
            <person name="Henrissat B."/>
            <person name="Kuo A."/>
            <person name="Liang C."/>
            <person name="Lipzen A."/>
            <person name="Lutzoni F."/>
            <person name="Magnuson J."/>
            <person name="Mondo S."/>
            <person name="Nolan M."/>
            <person name="Ohm R."/>
            <person name="Pangilinan J."/>
            <person name="Park H.-J."/>
            <person name="Ramirez L."/>
            <person name="Alfaro M."/>
            <person name="Sun H."/>
            <person name="Tritt A."/>
            <person name="Yoshinaga Y."/>
            <person name="Zwiers L.-H."/>
            <person name="Turgeon B."/>
            <person name="Goodwin S."/>
            <person name="Spatafora J."/>
            <person name="Crous P."/>
            <person name="Grigoriev I."/>
        </authorList>
    </citation>
    <scope>NUCLEOTIDE SEQUENCE</scope>
    <source>
        <strain evidence="1">CBS 525.71</strain>
    </source>
</reference>
<protein>
    <submittedName>
        <fullName evidence="1">Uncharacterized protein</fullName>
    </submittedName>
</protein>
<evidence type="ECO:0000313" key="1">
    <source>
        <dbReference type="EMBL" id="KAF2625024.1"/>
    </source>
</evidence>
<comment type="caution">
    <text evidence="1">The sequence shown here is derived from an EMBL/GenBank/DDBJ whole genome shotgun (WGS) entry which is preliminary data.</text>
</comment>
<name>A0ACB6RTD8_9PLEO</name>
<organism evidence="1 2">
    <name type="scientific">Macroventuria anomochaeta</name>
    <dbReference type="NCBI Taxonomy" id="301207"/>
    <lineage>
        <taxon>Eukaryota</taxon>
        <taxon>Fungi</taxon>
        <taxon>Dikarya</taxon>
        <taxon>Ascomycota</taxon>
        <taxon>Pezizomycotina</taxon>
        <taxon>Dothideomycetes</taxon>
        <taxon>Pleosporomycetidae</taxon>
        <taxon>Pleosporales</taxon>
        <taxon>Pleosporineae</taxon>
        <taxon>Didymellaceae</taxon>
        <taxon>Macroventuria</taxon>
    </lineage>
</organism>
<dbReference type="Proteomes" id="UP000799754">
    <property type="component" value="Unassembled WGS sequence"/>
</dbReference>
<dbReference type="EMBL" id="MU006728">
    <property type="protein sequence ID" value="KAF2625024.1"/>
    <property type="molecule type" value="Genomic_DNA"/>
</dbReference>
<accession>A0ACB6RTD8</accession>
<gene>
    <name evidence="1" type="ORF">BU25DRAFT_474581</name>
</gene>
<sequence>MSLAAALSLEFYCDLCVEVANEPHIDASLSPKEAETKRTVLRGQEAVKRDKVNKFRICYIAQKITSVLCDDEDGEVVEGYTPIDNGHPFDTTLPRTGANMFEDIDVPPPNRTKPERRESCGKTGPLTIRLDVSDFGDEFAELSTINRIG</sequence>
<keyword evidence="2" id="KW-1185">Reference proteome</keyword>